<dbReference type="SUPFAM" id="SSF53335">
    <property type="entry name" value="S-adenosyl-L-methionine-dependent methyltransferases"/>
    <property type="match status" value="1"/>
</dbReference>
<dbReference type="GO" id="GO:0106335">
    <property type="term" value="F:tRNA (5-carboxymethyluridine(34)-5-O)-methyltransferase activity"/>
    <property type="evidence" value="ECO:0007669"/>
    <property type="project" value="TreeGrafter"/>
</dbReference>
<dbReference type="GO" id="GO:0030488">
    <property type="term" value="P:tRNA methylation"/>
    <property type="evidence" value="ECO:0007669"/>
    <property type="project" value="TreeGrafter"/>
</dbReference>
<reference evidence="4" key="1">
    <citation type="journal article" date="2020" name="Nature">
        <title>Giant virus diversity and host interactions through global metagenomics.</title>
        <authorList>
            <person name="Schulz F."/>
            <person name="Roux S."/>
            <person name="Paez-Espino D."/>
            <person name="Jungbluth S."/>
            <person name="Walsh D.A."/>
            <person name="Denef V.J."/>
            <person name="McMahon K.D."/>
            <person name="Konstantinidis K.T."/>
            <person name="Eloe-Fadrosh E.A."/>
            <person name="Kyrpides N.C."/>
            <person name="Woyke T."/>
        </authorList>
    </citation>
    <scope>NUCLEOTIDE SEQUENCE</scope>
    <source>
        <strain evidence="4">GVMAG-M-3300023179-27</strain>
    </source>
</reference>
<sequence>MDIEKIHVQDVYEHISEHFDLTRYKQWKCVREFLSKIPDDELIYEAGCGNGKNMSKPNMYGSDICLNFVELCKSKGLNVKHNDICHLEEKDDTYDATMCIAVVHHLATRERRIEAIKELCRITKPTKPILIAVWSHEYNKDDNQDRMISWQKQDGTKYDRYYHYFTKDELEDIYKEIGVNIETIYEECGNWISIISKSS</sequence>
<dbReference type="InterPro" id="IPR013216">
    <property type="entry name" value="Methyltransf_11"/>
</dbReference>
<evidence type="ECO:0000256" key="1">
    <source>
        <dbReference type="ARBA" id="ARBA00022603"/>
    </source>
</evidence>
<organism evidence="4">
    <name type="scientific">viral metagenome</name>
    <dbReference type="NCBI Taxonomy" id="1070528"/>
    <lineage>
        <taxon>unclassified sequences</taxon>
        <taxon>metagenomes</taxon>
        <taxon>organismal metagenomes</taxon>
    </lineage>
</organism>
<keyword evidence="2" id="KW-0808">Transferase</keyword>
<dbReference type="AlphaFoldDB" id="A0A6C0EDA5"/>
<dbReference type="Gene3D" id="3.40.50.150">
    <property type="entry name" value="Vaccinia Virus protein VP39"/>
    <property type="match status" value="1"/>
</dbReference>
<accession>A0A6C0EDA5</accession>
<dbReference type="GO" id="GO:0005737">
    <property type="term" value="C:cytoplasm"/>
    <property type="evidence" value="ECO:0007669"/>
    <property type="project" value="TreeGrafter"/>
</dbReference>
<protein>
    <recommendedName>
        <fullName evidence="3">Methyltransferase type 11 domain-containing protein</fullName>
    </recommendedName>
</protein>
<evidence type="ECO:0000259" key="3">
    <source>
        <dbReference type="Pfam" id="PF08241"/>
    </source>
</evidence>
<evidence type="ECO:0000313" key="4">
    <source>
        <dbReference type="EMBL" id="QHT26239.1"/>
    </source>
</evidence>
<dbReference type="GO" id="GO:0002098">
    <property type="term" value="P:tRNA wobble uridine modification"/>
    <property type="evidence" value="ECO:0007669"/>
    <property type="project" value="TreeGrafter"/>
</dbReference>
<dbReference type="PANTHER" id="PTHR13069">
    <property type="entry name" value="ALKYLATED DNA REPAIR PROTEIN ALKB HOMOLOG 8"/>
    <property type="match status" value="1"/>
</dbReference>
<name>A0A6C0EDA5_9ZZZZ</name>
<evidence type="ECO:0000256" key="2">
    <source>
        <dbReference type="ARBA" id="ARBA00022679"/>
    </source>
</evidence>
<feature type="domain" description="Methyltransferase type 11" evidence="3">
    <location>
        <begin position="45"/>
        <end position="126"/>
    </location>
</feature>
<dbReference type="GO" id="GO:0000049">
    <property type="term" value="F:tRNA binding"/>
    <property type="evidence" value="ECO:0007669"/>
    <property type="project" value="TreeGrafter"/>
</dbReference>
<keyword evidence="1" id="KW-0489">Methyltransferase</keyword>
<dbReference type="Pfam" id="PF08241">
    <property type="entry name" value="Methyltransf_11"/>
    <property type="match status" value="1"/>
</dbReference>
<dbReference type="GO" id="GO:0008757">
    <property type="term" value="F:S-adenosylmethionine-dependent methyltransferase activity"/>
    <property type="evidence" value="ECO:0007669"/>
    <property type="project" value="InterPro"/>
</dbReference>
<dbReference type="InterPro" id="IPR051422">
    <property type="entry name" value="AlkB_tRNA_MeTrf/Diox"/>
</dbReference>
<dbReference type="PANTHER" id="PTHR13069:SF21">
    <property type="entry name" value="ALKYLATED DNA REPAIR PROTEIN ALKB HOMOLOG 8"/>
    <property type="match status" value="1"/>
</dbReference>
<dbReference type="GO" id="GO:0005634">
    <property type="term" value="C:nucleus"/>
    <property type="evidence" value="ECO:0007669"/>
    <property type="project" value="TreeGrafter"/>
</dbReference>
<dbReference type="InterPro" id="IPR029063">
    <property type="entry name" value="SAM-dependent_MTases_sf"/>
</dbReference>
<dbReference type="EMBL" id="MN739782">
    <property type="protein sequence ID" value="QHT26239.1"/>
    <property type="molecule type" value="Genomic_DNA"/>
</dbReference>
<proteinExistence type="predicted"/>